<evidence type="ECO:0000313" key="2">
    <source>
        <dbReference type="Proteomes" id="UP000187203"/>
    </source>
</evidence>
<organism evidence="1 2">
    <name type="scientific">Corchorus olitorius</name>
    <dbReference type="NCBI Taxonomy" id="93759"/>
    <lineage>
        <taxon>Eukaryota</taxon>
        <taxon>Viridiplantae</taxon>
        <taxon>Streptophyta</taxon>
        <taxon>Embryophyta</taxon>
        <taxon>Tracheophyta</taxon>
        <taxon>Spermatophyta</taxon>
        <taxon>Magnoliopsida</taxon>
        <taxon>eudicotyledons</taxon>
        <taxon>Gunneridae</taxon>
        <taxon>Pentapetalae</taxon>
        <taxon>rosids</taxon>
        <taxon>malvids</taxon>
        <taxon>Malvales</taxon>
        <taxon>Malvaceae</taxon>
        <taxon>Grewioideae</taxon>
        <taxon>Apeibeae</taxon>
        <taxon>Corchorus</taxon>
    </lineage>
</organism>
<reference evidence="2" key="1">
    <citation type="submission" date="2013-09" db="EMBL/GenBank/DDBJ databases">
        <title>Corchorus olitorius genome sequencing.</title>
        <authorList>
            <person name="Alam M."/>
            <person name="Haque M.S."/>
            <person name="Islam M.S."/>
            <person name="Emdad E.M."/>
            <person name="Islam M.M."/>
            <person name="Ahmed B."/>
            <person name="Halim A."/>
            <person name="Hossen Q.M.M."/>
            <person name="Hossain M.Z."/>
            <person name="Ahmed R."/>
            <person name="Khan M.M."/>
            <person name="Islam R."/>
            <person name="Rashid M.M."/>
            <person name="Khan S.A."/>
            <person name="Rahman M.S."/>
            <person name="Alam M."/>
            <person name="Yahiya A.S."/>
            <person name="Khan M.S."/>
            <person name="Azam M.S."/>
            <person name="Haque T."/>
            <person name="Lashkar M.Z.H."/>
            <person name="Akhand A.I."/>
            <person name="Morshed G."/>
            <person name="Roy S."/>
            <person name="Uddin K.S."/>
            <person name="Rabeya T."/>
            <person name="Hossain A.S."/>
            <person name="Chowdhury A."/>
            <person name="Snigdha A.R."/>
            <person name="Mortoza M.S."/>
            <person name="Matin S.A."/>
            <person name="Hoque S.M.E."/>
            <person name="Islam M.K."/>
            <person name="Roy D.K."/>
            <person name="Haider R."/>
            <person name="Moosa M.M."/>
            <person name="Elias S.M."/>
            <person name="Hasan A.M."/>
            <person name="Jahan S."/>
            <person name="Shafiuddin M."/>
            <person name="Mahmood N."/>
            <person name="Shommy N.S."/>
        </authorList>
    </citation>
    <scope>NUCLEOTIDE SEQUENCE [LARGE SCALE GENOMIC DNA]</scope>
    <source>
        <strain evidence="2">cv. O-4</strain>
    </source>
</reference>
<keyword evidence="2" id="KW-1185">Reference proteome</keyword>
<comment type="caution">
    <text evidence="1">The sequence shown here is derived from an EMBL/GenBank/DDBJ whole genome shotgun (WGS) entry which is preliminary data.</text>
</comment>
<evidence type="ECO:0000313" key="1">
    <source>
        <dbReference type="EMBL" id="OMP10593.1"/>
    </source>
</evidence>
<protein>
    <submittedName>
        <fullName evidence="1">Uncharacterized protein</fullName>
    </submittedName>
</protein>
<dbReference type="Proteomes" id="UP000187203">
    <property type="component" value="Unassembled WGS sequence"/>
</dbReference>
<dbReference type="EMBL" id="AWUE01011477">
    <property type="protein sequence ID" value="OMP10593.1"/>
    <property type="molecule type" value="Genomic_DNA"/>
</dbReference>
<name>A0A1R3KU19_9ROSI</name>
<accession>A0A1R3KU19</accession>
<proteinExistence type="predicted"/>
<gene>
    <name evidence="1" type="ORF">COLO4_04411</name>
</gene>
<dbReference type="AlphaFoldDB" id="A0A1R3KU19"/>
<sequence>MRLVSGYVILHPSLYQTPLTTLQSEPSTTLNAKPVNPKIFKSRQRCRRESLCYPYLSCPPSPSTLLNYFKECFREREREQGFNIERGSGEFVRAVNSVCGVFQYPGRMRAFFVLMVEGVKMRVSGEDPVCPFSVVKGCG</sequence>